<dbReference type="InterPro" id="IPR051205">
    <property type="entry name" value="UbiH/COQ6_monooxygenase"/>
</dbReference>
<dbReference type="PANTHER" id="PTHR43876:SF7">
    <property type="entry name" value="UBIQUINONE BIOSYNTHESIS MONOOXYGENASE COQ6, MITOCHONDRIAL"/>
    <property type="match status" value="1"/>
</dbReference>
<evidence type="ECO:0000259" key="1">
    <source>
        <dbReference type="Pfam" id="PF01494"/>
    </source>
</evidence>
<feature type="domain" description="FAD-binding" evidence="1">
    <location>
        <begin position="21"/>
        <end position="90"/>
    </location>
</feature>
<dbReference type="InterPro" id="IPR036188">
    <property type="entry name" value="FAD/NAD-bd_sf"/>
</dbReference>
<dbReference type="Proteomes" id="UP000026714">
    <property type="component" value="Unassembled WGS sequence"/>
</dbReference>
<dbReference type="SUPFAM" id="SSF51905">
    <property type="entry name" value="FAD/NAD(P)-binding domain"/>
    <property type="match status" value="1"/>
</dbReference>
<proteinExistence type="predicted"/>
<dbReference type="RefSeq" id="WP_051632217.1">
    <property type="nucleotide sequence ID" value="NZ_AZRA01000108.1"/>
</dbReference>
<dbReference type="GO" id="GO:0071949">
    <property type="term" value="F:FAD binding"/>
    <property type="evidence" value="ECO:0007669"/>
    <property type="project" value="InterPro"/>
</dbReference>
<name>A0A059KHD0_9BURK</name>
<keyword evidence="2" id="KW-0830">Ubiquinone</keyword>
<dbReference type="Gene3D" id="3.30.9.10">
    <property type="entry name" value="D-Amino Acid Oxidase, subunit A, domain 2"/>
    <property type="match status" value="1"/>
</dbReference>
<dbReference type="PATRIC" id="fig|1286631.3.peg.3469"/>
<organism evidence="2 3">
    <name type="scientific">Sphaerotilus natans subsp. natans DSM 6575</name>
    <dbReference type="NCBI Taxonomy" id="1286631"/>
    <lineage>
        <taxon>Bacteria</taxon>
        <taxon>Pseudomonadati</taxon>
        <taxon>Pseudomonadota</taxon>
        <taxon>Betaproteobacteria</taxon>
        <taxon>Burkholderiales</taxon>
        <taxon>Sphaerotilaceae</taxon>
        <taxon>Sphaerotilus</taxon>
    </lineage>
</organism>
<dbReference type="eggNOG" id="COG0654">
    <property type="taxonomic scope" value="Bacteria"/>
</dbReference>
<reference evidence="2 3" key="1">
    <citation type="journal article" date="2014" name="FEMS Microbiol. Ecol.">
        <title>Sphaerotilus natans encrusted with nanoball-shaped Fe(III) oxide minerals formed by nitrate-reducing mixotrophic Fe(II) oxidation.</title>
        <authorList>
            <person name="Park S."/>
            <person name="Kim D.H."/>
            <person name="Lee J.H."/>
            <person name="Hur H.G."/>
        </authorList>
    </citation>
    <scope>NUCLEOTIDE SEQUENCE [LARGE SCALE GENOMIC DNA]</scope>
    <source>
        <strain evidence="2 3">DSM 6575</strain>
    </source>
</reference>
<evidence type="ECO:0000313" key="2">
    <source>
        <dbReference type="EMBL" id="KDB50861.1"/>
    </source>
</evidence>
<feature type="domain" description="FAD-binding" evidence="1">
    <location>
        <begin position="151"/>
        <end position="336"/>
    </location>
</feature>
<dbReference type="PRINTS" id="PR00420">
    <property type="entry name" value="RNGMNOXGNASE"/>
</dbReference>
<dbReference type="InterPro" id="IPR002938">
    <property type="entry name" value="FAD-bd"/>
</dbReference>
<protein>
    <submittedName>
        <fullName evidence="2">UbiH/UbiF/VisC/COQ6 family ubiquinone biosynthesis hydroxylase</fullName>
    </submittedName>
</protein>
<comment type="caution">
    <text evidence="2">The sequence shown here is derived from an EMBL/GenBank/DDBJ whole genome shotgun (WGS) entry which is preliminary data.</text>
</comment>
<sequence length="388" mass="41355">MLVPPFASSPTGSGHSSASTLDVLIRGGGPVGTSLALALSREGLKVGLLAAPPRRDAPPDVRTYALNAGAVALLRELRVWDALPEDARTAVSDMQIRGDDGGALEFSAWQQGVAELAWIVDAAALEQVLGEALRFAPHVQRLTQPAPAALTAICEGRDSATREALGAGFEAFAYGHLGVAARLVSDQPHHGVARQWFRHPDILALLPFDRPQAGHGYGLVWSLPQDEAEQVMALSDEDFAARLQDATGGAAGTLTVASPRAAWPLRVGQAARWCGPGWVLLGDAAHAVHPLAGQGLNLGLADVRVLAQVLVEARRSAPWRPLGDERVLRRYARERSVPTLAMSRLTDGLLHLFAQPAPPLRELRNHGMTLVQQLGPLKRWLTARALDA</sequence>
<dbReference type="PROSITE" id="PS01304">
    <property type="entry name" value="UBIH"/>
    <property type="match status" value="1"/>
</dbReference>
<dbReference type="PANTHER" id="PTHR43876">
    <property type="entry name" value="UBIQUINONE BIOSYNTHESIS MONOOXYGENASE COQ6, MITOCHONDRIAL"/>
    <property type="match status" value="1"/>
</dbReference>
<keyword evidence="3" id="KW-1185">Reference proteome</keyword>
<evidence type="ECO:0000313" key="3">
    <source>
        <dbReference type="Proteomes" id="UP000026714"/>
    </source>
</evidence>
<dbReference type="AlphaFoldDB" id="A0A059KHD0"/>
<dbReference type="EMBL" id="AZRA01000108">
    <property type="protein sequence ID" value="KDB50861.1"/>
    <property type="molecule type" value="Genomic_DNA"/>
</dbReference>
<dbReference type="Gene3D" id="3.50.50.60">
    <property type="entry name" value="FAD/NAD(P)-binding domain"/>
    <property type="match status" value="2"/>
</dbReference>
<dbReference type="InterPro" id="IPR018168">
    <property type="entry name" value="Ubi_Hdrlase_CS"/>
</dbReference>
<accession>A0A059KHD0</accession>
<dbReference type="STRING" id="34103.SAMN05421778_104224"/>
<gene>
    <name evidence="2" type="ORF">X805_35530</name>
</gene>
<dbReference type="Pfam" id="PF01494">
    <property type="entry name" value="FAD_binding_3"/>
    <property type="match status" value="2"/>
</dbReference>